<evidence type="ECO:0000256" key="8">
    <source>
        <dbReference type="ARBA" id="ARBA00023049"/>
    </source>
</evidence>
<evidence type="ECO:0000259" key="10">
    <source>
        <dbReference type="SMART" id="SM01264"/>
    </source>
</evidence>
<dbReference type="Pfam" id="PF05193">
    <property type="entry name" value="Peptidase_M16_C"/>
    <property type="match status" value="1"/>
</dbReference>
<dbReference type="AlphaFoldDB" id="A0A1R2C4F0"/>
<dbReference type="PANTHER" id="PTHR43016">
    <property type="entry name" value="PRESEQUENCE PROTEASE"/>
    <property type="match status" value="1"/>
</dbReference>
<dbReference type="GO" id="GO:0004222">
    <property type="term" value="F:metalloendopeptidase activity"/>
    <property type="evidence" value="ECO:0007669"/>
    <property type="project" value="TreeGrafter"/>
</dbReference>
<organism evidence="11 12">
    <name type="scientific">Stentor coeruleus</name>
    <dbReference type="NCBI Taxonomy" id="5963"/>
    <lineage>
        <taxon>Eukaryota</taxon>
        <taxon>Sar</taxon>
        <taxon>Alveolata</taxon>
        <taxon>Ciliophora</taxon>
        <taxon>Postciliodesmatophora</taxon>
        <taxon>Heterotrichea</taxon>
        <taxon>Heterotrichida</taxon>
        <taxon>Stentoridae</taxon>
        <taxon>Stentor</taxon>
    </lineage>
</organism>
<evidence type="ECO:0000256" key="1">
    <source>
        <dbReference type="ARBA" id="ARBA00001947"/>
    </source>
</evidence>
<dbReference type="GO" id="GO:0005759">
    <property type="term" value="C:mitochondrial matrix"/>
    <property type="evidence" value="ECO:0007669"/>
    <property type="project" value="TreeGrafter"/>
</dbReference>
<evidence type="ECO:0000256" key="7">
    <source>
        <dbReference type="ARBA" id="ARBA00022833"/>
    </source>
</evidence>
<gene>
    <name evidence="11" type="ORF">SteCoe_15115</name>
</gene>
<keyword evidence="4" id="KW-0645">Protease</keyword>
<feature type="domain" description="Peptidase M16C associated" evidence="10">
    <location>
        <begin position="235"/>
        <end position="481"/>
    </location>
</feature>
<keyword evidence="5" id="KW-0479">Metal-binding</keyword>
<name>A0A1R2C4F0_9CILI</name>
<evidence type="ECO:0000256" key="2">
    <source>
        <dbReference type="ARBA" id="ARBA00004173"/>
    </source>
</evidence>
<evidence type="ECO:0000256" key="6">
    <source>
        <dbReference type="ARBA" id="ARBA00022801"/>
    </source>
</evidence>
<evidence type="ECO:0000313" key="12">
    <source>
        <dbReference type="Proteomes" id="UP000187209"/>
    </source>
</evidence>
<dbReference type="Pfam" id="PF22516">
    <property type="entry name" value="PreP_C"/>
    <property type="match status" value="1"/>
</dbReference>
<comment type="cofactor">
    <cofactor evidence="1">
        <name>Zn(2+)</name>
        <dbReference type="ChEBI" id="CHEBI:29105"/>
    </cofactor>
</comment>
<dbReference type="SMART" id="SM01264">
    <property type="entry name" value="M16C_associated"/>
    <property type="match status" value="1"/>
</dbReference>
<dbReference type="InterPro" id="IPR007863">
    <property type="entry name" value="Peptidase_M16_C"/>
</dbReference>
<keyword evidence="12" id="KW-1185">Reference proteome</keyword>
<proteinExistence type="inferred from homology"/>
<accession>A0A1R2C4F0</accession>
<keyword evidence="7" id="KW-0862">Zinc</keyword>
<dbReference type="Proteomes" id="UP000187209">
    <property type="component" value="Unassembled WGS sequence"/>
</dbReference>
<dbReference type="OrthoDB" id="311076at2759"/>
<comment type="subcellular location">
    <subcellularLocation>
        <location evidence="2">Mitochondrion</location>
    </subcellularLocation>
</comment>
<evidence type="ECO:0000313" key="11">
    <source>
        <dbReference type="EMBL" id="OMJ83886.1"/>
    </source>
</evidence>
<dbReference type="EMBL" id="MPUH01000288">
    <property type="protein sequence ID" value="OMJ83886.1"/>
    <property type="molecule type" value="Genomic_DNA"/>
</dbReference>
<dbReference type="GO" id="GO:0046872">
    <property type="term" value="F:metal ion binding"/>
    <property type="evidence" value="ECO:0007669"/>
    <property type="project" value="UniProtKB-KW"/>
</dbReference>
<dbReference type="Gene3D" id="3.30.830.10">
    <property type="entry name" value="Metalloenzyme, LuxS/M16 peptidase-like"/>
    <property type="match status" value="3"/>
</dbReference>
<evidence type="ECO:0000256" key="5">
    <source>
        <dbReference type="ARBA" id="ARBA00022723"/>
    </source>
</evidence>
<dbReference type="PANTHER" id="PTHR43016:SF13">
    <property type="entry name" value="PRESEQUENCE PROTEASE, MITOCHONDRIAL"/>
    <property type="match status" value="1"/>
</dbReference>
<dbReference type="FunFam" id="3.30.830.10:FF:000013">
    <property type="entry name" value="Mitochondrial presequence protease"/>
    <property type="match status" value="1"/>
</dbReference>
<keyword evidence="9" id="KW-0496">Mitochondrion</keyword>
<dbReference type="InterPro" id="IPR011249">
    <property type="entry name" value="Metalloenz_LuxS/M16"/>
</dbReference>
<evidence type="ECO:0000256" key="4">
    <source>
        <dbReference type="ARBA" id="ARBA00022670"/>
    </source>
</evidence>
<comment type="similarity">
    <text evidence="3">Belongs to the peptidase M16 family. PreP subfamily.</text>
</comment>
<dbReference type="SUPFAM" id="SSF63411">
    <property type="entry name" value="LuxS/MPP-like metallohydrolase"/>
    <property type="match status" value="3"/>
</dbReference>
<comment type="caution">
    <text evidence="11">The sequence shown here is derived from an EMBL/GenBank/DDBJ whole genome shotgun (WGS) entry which is preliminary data.</text>
</comment>
<dbReference type="InterPro" id="IPR055130">
    <property type="entry name" value="PreP_C"/>
</dbReference>
<dbReference type="InterPro" id="IPR013578">
    <property type="entry name" value="Peptidase_M16C_assoc"/>
</dbReference>
<keyword evidence="8" id="KW-0482">Metalloprotease</keyword>
<protein>
    <recommendedName>
        <fullName evidence="10">Peptidase M16C associated domain-containing protein</fullName>
    </recommendedName>
</protein>
<evidence type="ECO:0000256" key="9">
    <source>
        <dbReference type="ARBA" id="ARBA00023128"/>
    </source>
</evidence>
<dbReference type="GO" id="GO:0016485">
    <property type="term" value="P:protein processing"/>
    <property type="evidence" value="ECO:0007669"/>
    <property type="project" value="TreeGrafter"/>
</dbReference>
<dbReference type="Pfam" id="PF08367">
    <property type="entry name" value="M16C_assoc"/>
    <property type="match status" value="1"/>
</dbReference>
<sequence length="764" mass="87306">MDIKKCMDELEINALGKFEKIKINTQVGIAKKISKKDQIILKVPPDAVPTNPNKPCKYAKTYVCNDISKDPYTTFLLGIMSTALFDSQDSPMFKALLESELGSDYVQGYGYDFSTRQGTFTIGLNGISEKDDKKVEETILKTLKKLVETGFDKALLESALHQFEIRNKEVKENYGLMLISSMIPFTLHSQDPLIPLKLNEFIDMLRTQLAKDEPVFQDLITKYLLENTNYVRILTVPDSEFMLNLNEKEAKSLLEMKEKLTEESSVKINEETKELLVVQNKEQNVDLLPTLKVEDIEKMEKSVNYSQEVVVGGMPVKYIIQPTNGISYIRLKTNIYDLPVELRGLLPMYRGLINSLGTEKHSYNEFDIIKDLYTVAGITSSYISRSENDTIDRHSEQFVMKIAFLDRNIDNAFEILTEFLTQLRFDEYEHITNLIQRSVKGRTQDLLDSGTNYGSSLASSSLTSAANSYESLEILKHDCNLAAQLMNAISGTKILDDILLKLKQIHSFILNKSHLEFLVHTSEEKNQDLISERLSFLENSLKHTYPNFEDLRPPSEYPKFDPFVYQAYFTLPIQVNYIVEAFMGTHYDSEDYPVLKILCEIMSMKSLLKEVREKGGAYGAGAKVDSALGTIVLSSFRDPNTLKTFNAFEKSIIEFCEGRFTDRDIDEGKLGVFSKIDKPVAVYDKGIDKFLYKIDLEMKQRYRERLIGVNREKIIEVAKKYLEEPLQKGLSSKVIFGMEDVNKKELRDAGWKVQAPIEVISNKQ</sequence>
<keyword evidence="6" id="KW-0378">Hydrolase</keyword>
<evidence type="ECO:0000256" key="3">
    <source>
        <dbReference type="ARBA" id="ARBA00007575"/>
    </source>
</evidence>
<dbReference type="FunFam" id="3.30.830.10:FF:000009">
    <property type="entry name" value="Presequence protease, mitochondrial"/>
    <property type="match status" value="1"/>
</dbReference>
<reference evidence="11 12" key="1">
    <citation type="submission" date="2016-11" db="EMBL/GenBank/DDBJ databases">
        <title>The macronuclear genome of Stentor coeruleus: a giant cell with tiny introns.</title>
        <authorList>
            <person name="Slabodnick M."/>
            <person name="Ruby J.G."/>
            <person name="Reiff S.B."/>
            <person name="Swart E.C."/>
            <person name="Gosai S."/>
            <person name="Prabakaran S."/>
            <person name="Witkowska E."/>
            <person name="Larue G.E."/>
            <person name="Fisher S."/>
            <person name="Freeman R.M."/>
            <person name="Gunawardena J."/>
            <person name="Chu W."/>
            <person name="Stover N.A."/>
            <person name="Gregory B.D."/>
            <person name="Nowacki M."/>
            <person name="Derisi J."/>
            <person name="Roy S.W."/>
            <person name="Marshall W.F."/>
            <person name="Sood P."/>
        </authorList>
    </citation>
    <scope>NUCLEOTIDE SEQUENCE [LARGE SCALE GENOMIC DNA]</scope>
    <source>
        <strain evidence="11">WM001</strain>
    </source>
</reference>